<dbReference type="GO" id="GO:0010737">
    <property type="term" value="P:protein kinase A signaling"/>
    <property type="evidence" value="ECO:0007669"/>
    <property type="project" value="TreeGrafter"/>
</dbReference>
<dbReference type="AlphaFoldDB" id="A0AAD7V7P8"/>
<dbReference type="Pfam" id="PF05794">
    <property type="entry name" value="Tcp11"/>
    <property type="match status" value="1"/>
</dbReference>
<comment type="similarity">
    <text evidence="1">Belongs to the TCP11 family.</text>
</comment>
<feature type="coiled-coil region" evidence="2">
    <location>
        <begin position="38"/>
        <end position="100"/>
    </location>
</feature>
<sequence>MEKTGSGFYIIDAFSLRQASKKPFHLEKRFLNSGENDINTTTTSLEEAESKREALLQERREKLSRKFLEVQQVVKQAQARKESQRQVFQQSLQLAELKRKTHIEQRRAASKELVERAKVIARQNSLRFEAEQARQRRALQDRLERSEARRLHMLSQPKSRILVTGTTPIASSSASHSRKKKKKPCGTTSSSSSSSTTRCIIGVVTESGGGGGDSATLSRNVKAGVDKKAACDQHASSMHQSVVGTPKKKKGDTWKSVRSAFYKLSLPWSTQASTWIPFNELVVLLRSRRVIQVIAKLLRMLLLLNVTDKEKSRKWSRVLLSAYMMTICPCEVFQDMHAQQEQQLLAQAKQFLRQFEHVLESHPEASPGSAARSHFEESWNAYYALFEAWKAKDMKQLVANMSSYCIELIRLKETLGQDDDTVRQQLDEQIQQTKDRIRHVGGPSALEQLAESENTITSSSSSSKPTSSTEQQQPLSVPPSPTPRPERLDDKHQQQQQQPMADDELKQMLSGYIHEGGITNHQLAHEIIIDPEFKLQKQSSALEDHIRKIATRAFFDRVAEDIKEGHSEESLPMLMDDVKQRLLNLLRKGTSVYNQVDEGIDIALITQQAKQNAFDLDQVLKYVVHIMSQICAPVRDEAIRAIGDMDDPVQRLRAILEMLDEMALDLSNFRLRSLRPHLIPIAVEYERSKFAESLSNNTVGLTKTRAWLQQAVRRMNEVATQRNPEGVPTPTPTLRADAVFEDAFITLLTSPQIIDATTCPETLVMDVDRMRVYQNEIQSITIVAALVMLAKNFGHVGDLNDLTKKLFIMLQDRSTTIDNLASEIERTVRISPERKPMIRAMVDKTVSHSDTVYSLLMRRVGSVIRGQLQSGKFATREVLLSYGLEYVRKPLESLSTRVAILGRHHRQVYATWYDDIIADEITAIS</sequence>
<evidence type="ECO:0000256" key="1">
    <source>
        <dbReference type="ARBA" id="ARBA00010954"/>
    </source>
</evidence>
<keyword evidence="2" id="KW-0175">Coiled coil</keyword>
<reference evidence="4 5" key="1">
    <citation type="submission" date="2023-03" db="EMBL/GenBank/DDBJ databases">
        <title>Genome sequence of Lichtheimia ornata CBS 291.66.</title>
        <authorList>
            <person name="Mohabir J.T."/>
            <person name="Shea T.P."/>
            <person name="Kurbessoian T."/>
            <person name="Berby B."/>
            <person name="Fontaine J."/>
            <person name="Livny J."/>
            <person name="Gnirke A."/>
            <person name="Stajich J.E."/>
            <person name="Cuomo C.A."/>
        </authorList>
    </citation>
    <scope>NUCLEOTIDE SEQUENCE [LARGE SCALE GENOMIC DNA]</scope>
    <source>
        <strain evidence="4">CBS 291.66</strain>
    </source>
</reference>
<dbReference type="InterPro" id="IPR008862">
    <property type="entry name" value="Tcp11"/>
</dbReference>
<name>A0AAD7V7P8_9FUNG</name>
<evidence type="ECO:0008006" key="6">
    <source>
        <dbReference type="Google" id="ProtNLM"/>
    </source>
</evidence>
<dbReference type="EMBL" id="JARTCD010000013">
    <property type="protein sequence ID" value="KAJ8660415.1"/>
    <property type="molecule type" value="Genomic_DNA"/>
</dbReference>
<feature type="compositionally biased region" description="Basic and acidic residues" evidence="3">
    <location>
        <begin position="484"/>
        <end position="493"/>
    </location>
</feature>
<feature type="compositionally biased region" description="Low complexity" evidence="3">
    <location>
        <begin position="451"/>
        <end position="475"/>
    </location>
</feature>
<comment type="caution">
    <text evidence="4">The sequence shown here is derived from an EMBL/GenBank/DDBJ whole genome shotgun (WGS) entry which is preliminary data.</text>
</comment>
<evidence type="ECO:0000313" key="4">
    <source>
        <dbReference type="EMBL" id="KAJ8660415.1"/>
    </source>
</evidence>
<dbReference type="PANTHER" id="PTHR12832:SF11">
    <property type="entry name" value="LD23868P"/>
    <property type="match status" value="1"/>
</dbReference>
<evidence type="ECO:0000313" key="5">
    <source>
        <dbReference type="Proteomes" id="UP001234581"/>
    </source>
</evidence>
<proteinExistence type="inferred from homology"/>
<feature type="region of interest" description="Disordered" evidence="3">
    <location>
        <begin position="451"/>
        <end position="501"/>
    </location>
</feature>
<feature type="region of interest" description="Disordered" evidence="3">
    <location>
        <begin position="149"/>
        <end position="195"/>
    </location>
</feature>
<accession>A0AAD7V7P8</accession>
<organism evidence="4 5">
    <name type="scientific">Lichtheimia ornata</name>
    <dbReference type="NCBI Taxonomy" id="688661"/>
    <lineage>
        <taxon>Eukaryota</taxon>
        <taxon>Fungi</taxon>
        <taxon>Fungi incertae sedis</taxon>
        <taxon>Mucoromycota</taxon>
        <taxon>Mucoromycotina</taxon>
        <taxon>Mucoromycetes</taxon>
        <taxon>Mucorales</taxon>
        <taxon>Lichtheimiaceae</taxon>
        <taxon>Lichtheimia</taxon>
    </lineage>
</organism>
<evidence type="ECO:0000256" key="2">
    <source>
        <dbReference type="SAM" id="Coils"/>
    </source>
</evidence>
<dbReference type="Proteomes" id="UP001234581">
    <property type="component" value="Unassembled WGS sequence"/>
</dbReference>
<protein>
    <recommendedName>
        <fullName evidence="6">T-complex protein 11-like protein 1</fullName>
    </recommendedName>
</protein>
<keyword evidence="5" id="KW-1185">Reference proteome</keyword>
<dbReference type="PANTHER" id="PTHR12832">
    <property type="entry name" value="TESTIS-SPECIFIC PROTEIN PBS13 T-COMPLEX 11"/>
    <property type="match status" value="1"/>
</dbReference>
<gene>
    <name evidence="4" type="ORF">O0I10_003873</name>
</gene>
<dbReference type="RefSeq" id="XP_058345328.1">
    <property type="nucleotide sequence ID" value="XM_058483939.1"/>
</dbReference>
<evidence type="ECO:0000256" key="3">
    <source>
        <dbReference type="SAM" id="MobiDB-lite"/>
    </source>
</evidence>
<dbReference type="GeneID" id="83211286"/>